<evidence type="ECO:0000313" key="1">
    <source>
        <dbReference type="EMBL" id="CAK7339097.1"/>
    </source>
</evidence>
<dbReference type="EMBL" id="CAWUPB010001157">
    <property type="protein sequence ID" value="CAK7339097.1"/>
    <property type="molecule type" value="Genomic_DNA"/>
</dbReference>
<evidence type="ECO:0000313" key="2">
    <source>
        <dbReference type="Proteomes" id="UP001314170"/>
    </source>
</evidence>
<accession>A0AAV1RS14</accession>
<proteinExistence type="predicted"/>
<dbReference type="Proteomes" id="UP001314170">
    <property type="component" value="Unassembled WGS sequence"/>
</dbReference>
<organism evidence="1 2">
    <name type="scientific">Dovyalis caffra</name>
    <dbReference type="NCBI Taxonomy" id="77055"/>
    <lineage>
        <taxon>Eukaryota</taxon>
        <taxon>Viridiplantae</taxon>
        <taxon>Streptophyta</taxon>
        <taxon>Embryophyta</taxon>
        <taxon>Tracheophyta</taxon>
        <taxon>Spermatophyta</taxon>
        <taxon>Magnoliopsida</taxon>
        <taxon>eudicotyledons</taxon>
        <taxon>Gunneridae</taxon>
        <taxon>Pentapetalae</taxon>
        <taxon>rosids</taxon>
        <taxon>fabids</taxon>
        <taxon>Malpighiales</taxon>
        <taxon>Salicaceae</taxon>
        <taxon>Flacourtieae</taxon>
        <taxon>Dovyalis</taxon>
    </lineage>
</organism>
<protein>
    <submittedName>
        <fullName evidence="1">Uncharacterized protein</fullName>
    </submittedName>
</protein>
<comment type="caution">
    <text evidence="1">The sequence shown here is derived from an EMBL/GenBank/DDBJ whole genome shotgun (WGS) entry which is preliminary data.</text>
</comment>
<reference evidence="1 2" key="1">
    <citation type="submission" date="2024-01" db="EMBL/GenBank/DDBJ databases">
        <authorList>
            <person name="Waweru B."/>
        </authorList>
    </citation>
    <scope>NUCLEOTIDE SEQUENCE [LARGE SCALE GENOMIC DNA]</scope>
</reference>
<name>A0AAV1RS14_9ROSI</name>
<keyword evidence="2" id="KW-1185">Reference proteome</keyword>
<gene>
    <name evidence="1" type="ORF">DCAF_LOCUS14145</name>
</gene>
<sequence length="94" mass="10699">MEPKKDRNTECTLIEANRKPWFGDDGLQIVRPFFSNILASLFIQPIDDVGLQIALPSFVRFLLVVKFSAMDYSTTLYNRIKPKRFGGSASAEQE</sequence>
<dbReference type="AlphaFoldDB" id="A0AAV1RS14"/>
<feature type="non-terminal residue" evidence="1">
    <location>
        <position position="94"/>
    </location>
</feature>